<dbReference type="PROSITE" id="PS51782">
    <property type="entry name" value="LYSM"/>
    <property type="match status" value="1"/>
</dbReference>
<name>A0A4Y8Q803_9BACL</name>
<organism evidence="2 3">
    <name type="scientific">Paenibacillus athensensis</name>
    <dbReference type="NCBI Taxonomy" id="1967502"/>
    <lineage>
        <taxon>Bacteria</taxon>
        <taxon>Bacillati</taxon>
        <taxon>Bacillota</taxon>
        <taxon>Bacilli</taxon>
        <taxon>Bacillales</taxon>
        <taxon>Paenibacillaceae</taxon>
        <taxon>Paenibacillus</taxon>
    </lineage>
</organism>
<evidence type="ECO:0000313" key="2">
    <source>
        <dbReference type="EMBL" id="TFE90097.1"/>
    </source>
</evidence>
<dbReference type="OrthoDB" id="9801998at2"/>
<dbReference type="AlphaFoldDB" id="A0A4Y8Q803"/>
<keyword evidence="3" id="KW-1185">Reference proteome</keyword>
<accession>A0A4Y8Q803</accession>
<protein>
    <recommendedName>
        <fullName evidence="1">LysM domain-containing protein</fullName>
    </recommendedName>
</protein>
<dbReference type="CDD" id="cd00118">
    <property type="entry name" value="LysM"/>
    <property type="match status" value="1"/>
</dbReference>
<proteinExistence type="predicted"/>
<dbReference type="Gene3D" id="3.10.350.10">
    <property type="entry name" value="LysM domain"/>
    <property type="match status" value="1"/>
</dbReference>
<evidence type="ECO:0000313" key="3">
    <source>
        <dbReference type="Proteomes" id="UP000298246"/>
    </source>
</evidence>
<gene>
    <name evidence="2" type="ORF">B5M42_05365</name>
</gene>
<reference evidence="2 3" key="1">
    <citation type="submission" date="2017-03" db="EMBL/GenBank/DDBJ databases">
        <title>Isolation of Levoglucosan Utilizing Bacteria.</title>
        <authorList>
            <person name="Arya A.S."/>
        </authorList>
    </citation>
    <scope>NUCLEOTIDE SEQUENCE [LARGE SCALE GENOMIC DNA]</scope>
    <source>
        <strain evidence="2 3">MEC069</strain>
    </source>
</reference>
<sequence length="137" mass="15129">MMRMYIAYSEASVQRAPQQVKLSVSKSAFHKLSLFFGKPLRFMAVFVVLLILLSCGAIVKAYAGSSNELPNVDNTASAGAAFEEPVKLTVERGDTLWSIAQDRLDQDSNIRSYIAKIKAFNHLDSSVLYEGQVLLLP</sequence>
<feature type="domain" description="LysM" evidence="1">
    <location>
        <begin position="86"/>
        <end position="136"/>
    </location>
</feature>
<dbReference type="SMART" id="SM00257">
    <property type="entry name" value="LysM"/>
    <property type="match status" value="1"/>
</dbReference>
<comment type="caution">
    <text evidence="2">The sequence shown here is derived from an EMBL/GenBank/DDBJ whole genome shotgun (WGS) entry which is preliminary data.</text>
</comment>
<dbReference type="SUPFAM" id="SSF54106">
    <property type="entry name" value="LysM domain"/>
    <property type="match status" value="1"/>
</dbReference>
<dbReference type="InterPro" id="IPR018392">
    <property type="entry name" value="LysM"/>
</dbReference>
<dbReference type="Proteomes" id="UP000298246">
    <property type="component" value="Unassembled WGS sequence"/>
</dbReference>
<dbReference type="InterPro" id="IPR036779">
    <property type="entry name" value="LysM_dom_sf"/>
</dbReference>
<dbReference type="Pfam" id="PF01476">
    <property type="entry name" value="LysM"/>
    <property type="match status" value="1"/>
</dbReference>
<evidence type="ECO:0000259" key="1">
    <source>
        <dbReference type="PROSITE" id="PS51782"/>
    </source>
</evidence>
<dbReference type="EMBL" id="MYFO01000005">
    <property type="protein sequence ID" value="TFE90097.1"/>
    <property type="molecule type" value="Genomic_DNA"/>
</dbReference>